<evidence type="ECO:0000256" key="5">
    <source>
        <dbReference type="ARBA" id="ARBA00022664"/>
    </source>
</evidence>
<evidence type="ECO:0000256" key="8">
    <source>
        <dbReference type="ARBA" id="ARBA00023306"/>
    </source>
</evidence>
<evidence type="ECO:0000256" key="1">
    <source>
        <dbReference type="ARBA" id="ARBA00004123"/>
    </source>
</evidence>
<dbReference type="Ensembl" id="ENSDCDT00010002586.1">
    <property type="protein sequence ID" value="ENSDCDP00010002487.1"/>
    <property type="gene ID" value="ENSDCDG00010001210.1"/>
</dbReference>
<keyword evidence="4" id="KW-0963">Cytoplasm</keyword>
<keyword evidence="14" id="KW-1185">Reference proteome</keyword>
<reference evidence="13" key="2">
    <citation type="submission" date="2025-08" db="UniProtKB">
        <authorList>
            <consortium name="Ensembl"/>
        </authorList>
    </citation>
    <scope>IDENTIFICATION</scope>
</reference>
<dbReference type="Proteomes" id="UP000694580">
    <property type="component" value="Chromosome 3"/>
</dbReference>
<evidence type="ECO:0000256" key="9">
    <source>
        <dbReference type="SAM" id="Coils"/>
    </source>
</evidence>
<feature type="compositionally biased region" description="Pro residues" evidence="10">
    <location>
        <begin position="315"/>
        <end position="361"/>
    </location>
</feature>
<keyword evidence="7" id="KW-0539">Nucleus</keyword>
<organism evidence="13 14">
    <name type="scientific">Denticeps clupeoides</name>
    <name type="common">denticle herring</name>
    <dbReference type="NCBI Taxonomy" id="299321"/>
    <lineage>
        <taxon>Eukaryota</taxon>
        <taxon>Metazoa</taxon>
        <taxon>Chordata</taxon>
        <taxon>Craniata</taxon>
        <taxon>Vertebrata</taxon>
        <taxon>Euteleostomi</taxon>
        <taxon>Actinopterygii</taxon>
        <taxon>Neopterygii</taxon>
        <taxon>Teleostei</taxon>
        <taxon>Clupei</taxon>
        <taxon>Clupeiformes</taxon>
        <taxon>Denticipitoidei</taxon>
        <taxon>Denticipitidae</taxon>
        <taxon>Denticeps</taxon>
    </lineage>
</organism>
<feature type="domain" description="SDE2-like" evidence="12">
    <location>
        <begin position="70"/>
        <end position="165"/>
    </location>
</feature>
<dbReference type="PANTHER" id="PTHR12786">
    <property type="entry name" value="SPLICING FACTOR SF3A-RELATED"/>
    <property type="match status" value="1"/>
</dbReference>
<feature type="compositionally biased region" description="Low complexity" evidence="10">
    <location>
        <begin position="247"/>
        <end position="261"/>
    </location>
</feature>
<reference evidence="13" key="3">
    <citation type="submission" date="2025-09" db="UniProtKB">
        <authorList>
            <consortium name="Ensembl"/>
        </authorList>
    </citation>
    <scope>IDENTIFICATION</scope>
</reference>
<feature type="coiled-coil region" evidence="9">
    <location>
        <begin position="110"/>
        <end position="137"/>
    </location>
</feature>
<evidence type="ECO:0000256" key="10">
    <source>
        <dbReference type="SAM" id="MobiDB-lite"/>
    </source>
</evidence>
<evidence type="ECO:0000256" key="6">
    <source>
        <dbReference type="ARBA" id="ARBA00023187"/>
    </source>
</evidence>
<sequence>MDVSVASPAFGSRILAFSLGSSVQELLDVSALQLGLPASDFYAVCDGRISGRDDPLRPGAVYRLEPRLRGGKGGFGSMLRALGAQIEKTTNREACRDLSGRRLRDVNHEKEMAEWLKKQADREAEKEQRRLERLQRKMAEPKHYFTDPEYERQCHDLSERLEDSVLKGMQASSSSMVAAGEGPSRKRPSTDSETKSGKKRCCWMGFGGLEEVGSSEEDSSTSDEDSPSTSATSCRSWGPSTAAPQKGPSSSRSTSGSISPERSNEEERSKEPAQIEKVRVEAQGEDQCQESIQVEEAPPSCPDEAPPTCSGDAPPTLPDEAPPTLPDEAPPTLPDEAPPTLPDEAPPTLPDEAPPTRPSEAPPTRLDEAPPSLSQTDGHLEVASQADHSAAESVVPLLVDLQALETTEQLEALGLERLKKELMERGMKCGGTIQERAARLLAVRGLDPSQIDPALLAKPAKGKKK</sequence>
<protein>
    <recommendedName>
        <fullName evidence="15">Replication stress response regulator SDE2</fullName>
    </recommendedName>
</protein>
<dbReference type="InterPro" id="IPR053822">
    <property type="entry name" value="SDE2-like_dom"/>
</dbReference>
<dbReference type="GO" id="GO:0008380">
    <property type="term" value="P:RNA splicing"/>
    <property type="evidence" value="ECO:0007669"/>
    <property type="project" value="UniProtKB-KW"/>
</dbReference>
<dbReference type="AlphaFoldDB" id="A0AAY4A095"/>
<evidence type="ECO:0000259" key="12">
    <source>
        <dbReference type="Pfam" id="PF22782"/>
    </source>
</evidence>
<evidence type="ECO:0000256" key="2">
    <source>
        <dbReference type="ARBA" id="ARBA00004496"/>
    </source>
</evidence>
<dbReference type="InterPro" id="IPR025086">
    <property type="entry name" value="SDE2/SF3A3_SAP"/>
</dbReference>
<feature type="compositionally biased region" description="Polar residues" evidence="10">
    <location>
        <begin position="234"/>
        <end position="243"/>
    </location>
</feature>
<dbReference type="RefSeq" id="XP_028828133.1">
    <property type="nucleotide sequence ID" value="XM_028972300.1"/>
</dbReference>
<gene>
    <name evidence="13" type="primary">SDE2</name>
</gene>
<evidence type="ECO:0000313" key="14">
    <source>
        <dbReference type="Proteomes" id="UP000694580"/>
    </source>
</evidence>
<reference evidence="13 14" key="1">
    <citation type="submission" date="2020-06" db="EMBL/GenBank/DDBJ databases">
        <authorList>
            <consortium name="Wellcome Sanger Institute Data Sharing"/>
        </authorList>
    </citation>
    <scope>NUCLEOTIDE SEQUENCE [LARGE SCALE GENOMIC DNA]</scope>
</reference>
<feature type="domain" description="SDE2/SF3A3 SAP" evidence="11">
    <location>
        <begin position="388"/>
        <end position="458"/>
    </location>
</feature>
<keyword evidence="6" id="KW-0508">mRNA splicing</keyword>
<evidence type="ECO:0008006" key="15">
    <source>
        <dbReference type="Google" id="ProtNLM"/>
    </source>
</evidence>
<feature type="compositionally biased region" description="Acidic residues" evidence="10">
    <location>
        <begin position="213"/>
        <end position="226"/>
    </location>
</feature>
<comment type="subcellular location">
    <subcellularLocation>
        <location evidence="2">Cytoplasm</location>
    </subcellularLocation>
    <subcellularLocation>
        <location evidence="1">Nucleus</location>
    </subcellularLocation>
</comment>
<keyword evidence="5" id="KW-0507">mRNA processing</keyword>
<dbReference type="Pfam" id="PF13297">
    <property type="entry name" value="SDE2_2C"/>
    <property type="match status" value="1"/>
</dbReference>
<proteinExistence type="inferred from homology"/>
<accession>A0AAY4A095</accession>
<dbReference type="GO" id="GO:0005634">
    <property type="term" value="C:nucleus"/>
    <property type="evidence" value="ECO:0007669"/>
    <property type="project" value="UniProtKB-SubCell"/>
</dbReference>
<keyword evidence="9" id="KW-0175">Coiled coil</keyword>
<dbReference type="PANTHER" id="PTHR12786:SF1">
    <property type="entry name" value="SPLICING REGULATOR SDE2"/>
    <property type="match status" value="1"/>
</dbReference>
<dbReference type="GeneID" id="114785744"/>
<evidence type="ECO:0000256" key="3">
    <source>
        <dbReference type="ARBA" id="ARBA00008726"/>
    </source>
</evidence>
<evidence type="ECO:0000259" key="11">
    <source>
        <dbReference type="Pfam" id="PF13297"/>
    </source>
</evidence>
<comment type="similarity">
    <text evidence="3">Belongs to the SDE2 family.</text>
</comment>
<evidence type="ECO:0000313" key="13">
    <source>
        <dbReference type="Ensembl" id="ENSDCDP00010002487.1"/>
    </source>
</evidence>
<dbReference type="GeneTree" id="ENSGT00530000063402"/>
<evidence type="ECO:0000256" key="4">
    <source>
        <dbReference type="ARBA" id="ARBA00022490"/>
    </source>
</evidence>
<feature type="compositionally biased region" description="Basic and acidic residues" evidence="10">
    <location>
        <begin position="262"/>
        <end position="282"/>
    </location>
</feature>
<keyword evidence="8" id="KW-0131">Cell cycle</keyword>
<dbReference type="InterPro" id="IPR051421">
    <property type="entry name" value="RNA_Proc_DNA_Dmg_Regulator"/>
</dbReference>
<name>A0AAY4A095_9TELE</name>
<dbReference type="Pfam" id="PF22782">
    <property type="entry name" value="SDE2"/>
    <property type="match status" value="1"/>
</dbReference>
<dbReference type="GO" id="GO:0005737">
    <property type="term" value="C:cytoplasm"/>
    <property type="evidence" value="ECO:0007669"/>
    <property type="project" value="UniProtKB-SubCell"/>
</dbReference>
<evidence type="ECO:0000256" key="7">
    <source>
        <dbReference type="ARBA" id="ARBA00023242"/>
    </source>
</evidence>
<feature type="region of interest" description="Disordered" evidence="10">
    <location>
        <begin position="171"/>
        <end position="390"/>
    </location>
</feature>
<dbReference type="GO" id="GO:0006397">
    <property type="term" value="P:mRNA processing"/>
    <property type="evidence" value="ECO:0007669"/>
    <property type="project" value="UniProtKB-KW"/>
</dbReference>